<evidence type="ECO:0000256" key="2">
    <source>
        <dbReference type="SAM" id="MobiDB-lite"/>
    </source>
</evidence>
<dbReference type="PROSITE" id="PS00463">
    <property type="entry name" value="ZN2_CY6_FUNGAL_1"/>
    <property type="match status" value="1"/>
</dbReference>
<feature type="region of interest" description="Disordered" evidence="2">
    <location>
        <begin position="237"/>
        <end position="300"/>
    </location>
</feature>
<dbReference type="Gene3D" id="4.10.240.10">
    <property type="entry name" value="Zn(2)-C6 fungal-type DNA-binding domain"/>
    <property type="match status" value="1"/>
</dbReference>
<evidence type="ECO:0000256" key="1">
    <source>
        <dbReference type="ARBA" id="ARBA00023242"/>
    </source>
</evidence>
<evidence type="ECO:0000259" key="3">
    <source>
        <dbReference type="PROSITE" id="PS50048"/>
    </source>
</evidence>
<organism evidence="4 5">
    <name type="scientific">Salinomyces thailandicus</name>
    <dbReference type="NCBI Taxonomy" id="706561"/>
    <lineage>
        <taxon>Eukaryota</taxon>
        <taxon>Fungi</taxon>
        <taxon>Dikarya</taxon>
        <taxon>Ascomycota</taxon>
        <taxon>Pezizomycotina</taxon>
        <taxon>Dothideomycetes</taxon>
        <taxon>Dothideomycetidae</taxon>
        <taxon>Mycosphaerellales</taxon>
        <taxon>Teratosphaeriaceae</taxon>
        <taxon>Salinomyces</taxon>
    </lineage>
</organism>
<keyword evidence="1" id="KW-0539">Nucleus</keyword>
<dbReference type="AlphaFoldDB" id="A0A4U0U1V3"/>
<accession>A0A4U0U1V3</accession>
<dbReference type="Pfam" id="PF00172">
    <property type="entry name" value="Zn_clus"/>
    <property type="match status" value="1"/>
</dbReference>
<evidence type="ECO:0000313" key="5">
    <source>
        <dbReference type="Proteomes" id="UP000308549"/>
    </source>
</evidence>
<comment type="caution">
    <text evidence="4">The sequence shown here is derived from an EMBL/GenBank/DDBJ whole genome shotgun (WGS) entry which is preliminary data.</text>
</comment>
<dbReference type="InterPro" id="IPR001138">
    <property type="entry name" value="Zn2Cys6_DnaBD"/>
</dbReference>
<dbReference type="CDD" id="cd00067">
    <property type="entry name" value="GAL4"/>
    <property type="match status" value="1"/>
</dbReference>
<dbReference type="SUPFAM" id="SSF57701">
    <property type="entry name" value="Zn2/Cys6 DNA-binding domain"/>
    <property type="match status" value="1"/>
</dbReference>
<proteinExistence type="predicted"/>
<dbReference type="GO" id="GO:0000981">
    <property type="term" value="F:DNA-binding transcription factor activity, RNA polymerase II-specific"/>
    <property type="evidence" value="ECO:0007669"/>
    <property type="project" value="InterPro"/>
</dbReference>
<evidence type="ECO:0000313" key="4">
    <source>
        <dbReference type="EMBL" id="TKA28442.1"/>
    </source>
</evidence>
<dbReference type="Proteomes" id="UP000308549">
    <property type="component" value="Unassembled WGS sequence"/>
</dbReference>
<feature type="region of interest" description="Disordered" evidence="2">
    <location>
        <begin position="13"/>
        <end position="67"/>
    </location>
</feature>
<dbReference type="InterPro" id="IPR053187">
    <property type="entry name" value="Notoamide_regulator"/>
</dbReference>
<dbReference type="OrthoDB" id="2985014at2759"/>
<dbReference type="InterPro" id="IPR036864">
    <property type="entry name" value="Zn2-C6_fun-type_DNA-bd_sf"/>
</dbReference>
<reference evidence="4 5" key="1">
    <citation type="submission" date="2017-03" db="EMBL/GenBank/DDBJ databases">
        <title>Genomes of endolithic fungi from Antarctica.</title>
        <authorList>
            <person name="Coleine C."/>
            <person name="Masonjones S."/>
            <person name="Stajich J.E."/>
        </authorList>
    </citation>
    <scope>NUCLEOTIDE SEQUENCE [LARGE SCALE GENOMIC DNA]</scope>
    <source>
        <strain evidence="4 5">CCFEE 6315</strain>
    </source>
</reference>
<protein>
    <recommendedName>
        <fullName evidence="3">Zn(2)-C6 fungal-type domain-containing protein</fullName>
    </recommendedName>
</protein>
<name>A0A4U0U1V3_9PEZI</name>
<dbReference type="GO" id="GO:0008270">
    <property type="term" value="F:zinc ion binding"/>
    <property type="evidence" value="ECO:0007669"/>
    <property type="project" value="InterPro"/>
</dbReference>
<dbReference type="EMBL" id="NAJL01000018">
    <property type="protein sequence ID" value="TKA28442.1"/>
    <property type="molecule type" value="Genomic_DNA"/>
</dbReference>
<dbReference type="PANTHER" id="PTHR47256">
    <property type="entry name" value="ZN(II)2CYS6 TRANSCRIPTION FACTOR (EUROFUNG)-RELATED"/>
    <property type="match status" value="1"/>
</dbReference>
<feature type="compositionally biased region" description="Low complexity" evidence="2">
    <location>
        <begin position="238"/>
        <end position="248"/>
    </location>
</feature>
<feature type="compositionally biased region" description="Low complexity" evidence="2">
    <location>
        <begin position="13"/>
        <end position="28"/>
    </location>
</feature>
<dbReference type="SMART" id="SM00066">
    <property type="entry name" value="GAL4"/>
    <property type="match status" value="1"/>
</dbReference>
<feature type="compositionally biased region" description="Polar residues" evidence="2">
    <location>
        <begin position="259"/>
        <end position="268"/>
    </location>
</feature>
<gene>
    <name evidence="4" type="ORF">B0A50_03909</name>
</gene>
<keyword evidence="5" id="KW-1185">Reference proteome</keyword>
<dbReference type="PROSITE" id="PS50048">
    <property type="entry name" value="ZN2_CY6_FUNGAL_2"/>
    <property type="match status" value="1"/>
</dbReference>
<dbReference type="PANTHER" id="PTHR47256:SF1">
    <property type="entry name" value="ZN(II)2CYS6 TRANSCRIPTION FACTOR (EUROFUNG)"/>
    <property type="match status" value="1"/>
</dbReference>
<feature type="domain" description="Zn(2)-C6 fungal-type" evidence="3">
    <location>
        <begin position="71"/>
        <end position="101"/>
    </location>
</feature>
<sequence>MDVNISVRGLGERVASVASSPAESAASPRCKREADDAPRTALPSANAPGERQAGVARRDQKRSRRQLTRNACNKCRSAKAKCNGKHPTCDRCWASGCPCIYDVQTEGITKMQNLQQKLDLKTRQLDIKIADYELVMSVVDQLQQGTDEQASEILARLRLGESIKSIAPGLDLSRDEAPLVPALPVMPSQSWSLGPLDASVLREQGFLATSHVSSHQPHVDSVPAFNSYQTLYPDVPESSFASSAGRSSPPDPAIDPRLSQVSSSQVPSIRNDHRRQTTSSNPRKAGLSFPPPQPQSRIRSALVKRPPIYEGVWPATPRARVKFSVRTHATAPQKRQSTY</sequence>